<keyword evidence="1" id="KW-0614">Plasmid</keyword>
<dbReference type="RefSeq" id="WP_015395972.1">
    <property type="nucleotide sequence ID" value="NC_020292.1"/>
</dbReference>
<proteinExistence type="predicted"/>
<evidence type="ECO:0008006" key="3">
    <source>
        <dbReference type="Google" id="ProtNLM"/>
    </source>
</evidence>
<evidence type="ECO:0000313" key="1">
    <source>
        <dbReference type="EMBL" id="AGF59665.1"/>
    </source>
</evidence>
<dbReference type="EMBL" id="CP004122">
    <property type="protein sequence ID" value="AGF59665.1"/>
    <property type="molecule type" value="Genomic_DNA"/>
</dbReference>
<name>M1M226_9CLOT</name>
<reference evidence="1 2" key="1">
    <citation type="submission" date="2013-02" db="EMBL/GenBank/DDBJ databases">
        <title>Genome sequence of Clostridium saccharoperbutylacetonicum N1-4(HMT).</title>
        <authorList>
            <person name="Poehlein A."/>
            <person name="Daniel R."/>
        </authorList>
    </citation>
    <scope>NUCLEOTIDE SEQUENCE [LARGE SCALE GENOMIC DNA]</scope>
    <source>
        <strain evidence="2">N1-4(HMT)</strain>
        <plasmid evidence="2">Plasmid Csp_135p</plasmid>
    </source>
</reference>
<dbReference type="AlphaFoldDB" id="M1M226"/>
<sequence length="73" mass="7822">MEYVLAITFNTPGGTTSTLSITGVKPDITKEQAVSLMDTIISKNIFEVNAGELISKSGAKLTERKITKYDVAA</sequence>
<gene>
    <name evidence="1" type="ORF">Cspa_135p01050</name>
</gene>
<protein>
    <recommendedName>
        <fullName evidence="3">DUF2922 domain-containing protein</fullName>
    </recommendedName>
</protein>
<accession>M1M226</accession>
<dbReference type="InterPro" id="IPR021321">
    <property type="entry name" value="DUF2922"/>
</dbReference>
<organism evidence="1 2">
    <name type="scientific">Clostridium saccharoperbutylacetonicum N1-4(HMT)</name>
    <dbReference type="NCBI Taxonomy" id="931276"/>
    <lineage>
        <taxon>Bacteria</taxon>
        <taxon>Bacillati</taxon>
        <taxon>Bacillota</taxon>
        <taxon>Clostridia</taxon>
        <taxon>Eubacteriales</taxon>
        <taxon>Clostridiaceae</taxon>
        <taxon>Clostridium</taxon>
    </lineage>
</organism>
<evidence type="ECO:0000313" key="2">
    <source>
        <dbReference type="Proteomes" id="UP000011728"/>
    </source>
</evidence>
<dbReference type="OrthoDB" id="9795264at2"/>
<dbReference type="Pfam" id="PF11148">
    <property type="entry name" value="DUF2922"/>
    <property type="match status" value="1"/>
</dbReference>
<keyword evidence="2" id="KW-1185">Reference proteome</keyword>
<dbReference type="Proteomes" id="UP000011728">
    <property type="component" value="Plasmid Csp_135p"/>
</dbReference>
<dbReference type="KEGG" id="csr:Cspa_135p01050"/>
<geneLocation type="plasmid" evidence="1 2">
    <name>Csp_135p</name>
</geneLocation>
<dbReference type="PATRIC" id="fig|931276.5.peg.5990"/>
<dbReference type="HOGENOM" id="CLU_181401_1_1_9"/>